<dbReference type="GeneID" id="105841391"/>
<dbReference type="PANTHER" id="PTHR11690">
    <property type="entry name" value="AMILORIDE-SENSITIVE SODIUM CHANNEL-RELATED"/>
    <property type="match status" value="1"/>
</dbReference>
<feature type="transmembrane region" description="Helical" evidence="13">
    <location>
        <begin position="70"/>
        <end position="87"/>
    </location>
</feature>
<evidence type="ECO:0000256" key="1">
    <source>
        <dbReference type="ARBA" id="ARBA00004141"/>
    </source>
</evidence>
<name>A0A8R2G901_BOMMO</name>
<proteinExistence type="inferred from homology"/>
<keyword evidence="11 12" id="KW-0407">Ion channel</keyword>
<evidence type="ECO:0000256" key="8">
    <source>
        <dbReference type="ARBA" id="ARBA00023065"/>
    </source>
</evidence>
<dbReference type="PANTHER" id="PTHR11690:SF253">
    <property type="entry name" value="PICKPOCKET 18-RELATED"/>
    <property type="match status" value="1"/>
</dbReference>
<sequence length="538" mass="62496">MSPLPPGTFTMQHNNVWQKQRKRPSNTRKINLETLMRRSFVKVLKEYVKESSIGGIKEICSPNIGWRERLLWIGVFVVMMSAMFYYLHHTWFEILTKPLVISMESSTYPISKINFPAVAFCNTNRISRKALKEFSQIMHRSMALNNETIEEVELFFLQYGRLLDYSYDDILRNHPFLDIITLKDFYSQNTSEVMQKLAPKCDEMLLRCGWGSEEVNCKTNFDVQLTVRGHCCIFNYIQEDSVDDPNSANKDVKRQSVPGALYGLRLVLDPMIDDYAYTVNNIRGFDVFLFSPGHFADFSGGKVIYRIVEPDRAEFIELSSIQQRAAAEVRKYPVRIRKCFFQDENGSSHRKTYTYNYCIINCRIKSIQSLCKCTPYFLPGKDRARTCTLEDLKCLNKYREKLLYLYPNDAQDLRGLETEVEDSLFCPNCLPDCEPIQHYAKSYKISINTIEEHFVPFRSDMFDKINITGKILVSIYHSAPSGTLDRLDVVSYWFEILSNIGGFCGFLLGFSLFAIVEVFYYFVVRFTIVVTNAYNVAK</sequence>
<keyword evidence="10 12" id="KW-0739">Sodium transport</keyword>
<evidence type="ECO:0000256" key="7">
    <source>
        <dbReference type="ARBA" id="ARBA00023053"/>
    </source>
</evidence>
<evidence type="ECO:0000256" key="12">
    <source>
        <dbReference type="RuleBase" id="RU000679"/>
    </source>
</evidence>
<reference evidence="15" key="1">
    <citation type="journal article" date="2008" name="Insect Biochem. Mol. Biol.">
        <title>The genome of a lepidopteran model insect, the silkworm Bombyx mori.</title>
        <authorList>
            <consortium name="International Silkworm Genome Consortium"/>
        </authorList>
    </citation>
    <scope>NUCLEOTIDE SEQUENCE [LARGE SCALE GENOMIC DNA]</scope>
    <source>
        <strain evidence="15">p50T</strain>
    </source>
</reference>
<feature type="transmembrane region" description="Helical" evidence="13">
    <location>
        <begin position="492"/>
        <end position="513"/>
    </location>
</feature>
<comment type="subcellular location">
    <subcellularLocation>
        <location evidence="1">Membrane</location>
        <topology evidence="1">Multi-pass membrane protein</topology>
    </subcellularLocation>
</comment>
<keyword evidence="5 12" id="KW-0812">Transmembrane</keyword>
<reference evidence="14" key="2">
    <citation type="submission" date="2022-06" db="UniProtKB">
        <authorList>
            <consortium name="EnsemblMetazoa"/>
        </authorList>
    </citation>
    <scope>IDENTIFICATION</scope>
    <source>
        <strain evidence="14">p50T (Dazao)</strain>
    </source>
</reference>
<dbReference type="GO" id="GO:0005886">
    <property type="term" value="C:plasma membrane"/>
    <property type="evidence" value="ECO:0007669"/>
    <property type="project" value="TreeGrafter"/>
</dbReference>
<dbReference type="EnsemblMetazoa" id="XM_012688960.3">
    <property type="protein sequence ID" value="XP_012544414.3"/>
    <property type="gene ID" value="LOC105841391"/>
</dbReference>
<protein>
    <recommendedName>
        <fullName evidence="16">Sodium channel protein Nach</fullName>
    </recommendedName>
</protein>
<dbReference type="AlphaFoldDB" id="A0A8R2G901"/>
<evidence type="ECO:0000256" key="3">
    <source>
        <dbReference type="ARBA" id="ARBA00022448"/>
    </source>
</evidence>
<keyword evidence="3 12" id="KW-0813">Transport</keyword>
<keyword evidence="4 12" id="KW-0894">Sodium channel</keyword>
<evidence type="ECO:0000313" key="14">
    <source>
        <dbReference type="EnsemblMetazoa" id="XP_012544414.3"/>
    </source>
</evidence>
<dbReference type="RefSeq" id="XP_012544414.3">
    <property type="nucleotide sequence ID" value="XM_012688960.4"/>
</dbReference>
<comment type="similarity">
    <text evidence="2 12">Belongs to the amiloride-sensitive sodium channel (TC 1.A.6) family.</text>
</comment>
<dbReference type="InterPro" id="IPR001873">
    <property type="entry name" value="ENaC"/>
</dbReference>
<accession>A0A8R2G901</accession>
<evidence type="ECO:0000256" key="5">
    <source>
        <dbReference type="ARBA" id="ARBA00022692"/>
    </source>
</evidence>
<evidence type="ECO:0008006" key="16">
    <source>
        <dbReference type="Google" id="ProtNLM"/>
    </source>
</evidence>
<evidence type="ECO:0000256" key="10">
    <source>
        <dbReference type="ARBA" id="ARBA00023201"/>
    </source>
</evidence>
<evidence type="ECO:0000313" key="15">
    <source>
        <dbReference type="Proteomes" id="UP000005204"/>
    </source>
</evidence>
<evidence type="ECO:0000256" key="11">
    <source>
        <dbReference type="ARBA" id="ARBA00023303"/>
    </source>
</evidence>
<dbReference type="GO" id="GO:0015280">
    <property type="term" value="F:ligand-gated sodium channel activity"/>
    <property type="evidence" value="ECO:0007669"/>
    <property type="project" value="TreeGrafter"/>
</dbReference>
<keyword evidence="6 13" id="KW-1133">Transmembrane helix</keyword>
<evidence type="ECO:0000256" key="6">
    <source>
        <dbReference type="ARBA" id="ARBA00022989"/>
    </source>
</evidence>
<dbReference type="Gene3D" id="1.10.287.770">
    <property type="entry name" value="YojJ-like"/>
    <property type="match status" value="1"/>
</dbReference>
<keyword evidence="7" id="KW-0915">Sodium</keyword>
<evidence type="ECO:0000256" key="9">
    <source>
        <dbReference type="ARBA" id="ARBA00023136"/>
    </source>
</evidence>
<organism evidence="14 15">
    <name type="scientific">Bombyx mori</name>
    <name type="common">Silk moth</name>
    <dbReference type="NCBI Taxonomy" id="7091"/>
    <lineage>
        <taxon>Eukaryota</taxon>
        <taxon>Metazoa</taxon>
        <taxon>Ecdysozoa</taxon>
        <taxon>Arthropoda</taxon>
        <taxon>Hexapoda</taxon>
        <taxon>Insecta</taxon>
        <taxon>Pterygota</taxon>
        <taxon>Neoptera</taxon>
        <taxon>Endopterygota</taxon>
        <taxon>Lepidoptera</taxon>
        <taxon>Glossata</taxon>
        <taxon>Ditrysia</taxon>
        <taxon>Bombycoidea</taxon>
        <taxon>Bombycidae</taxon>
        <taxon>Bombycinae</taxon>
        <taxon>Bombyx</taxon>
    </lineage>
</organism>
<evidence type="ECO:0000256" key="13">
    <source>
        <dbReference type="SAM" id="Phobius"/>
    </source>
</evidence>
<dbReference type="Pfam" id="PF00858">
    <property type="entry name" value="ASC"/>
    <property type="match status" value="1"/>
</dbReference>
<evidence type="ECO:0000256" key="2">
    <source>
        <dbReference type="ARBA" id="ARBA00007193"/>
    </source>
</evidence>
<dbReference type="Proteomes" id="UP000005204">
    <property type="component" value="Unassembled WGS sequence"/>
</dbReference>
<keyword evidence="8 12" id="KW-0406">Ion transport</keyword>
<keyword evidence="15" id="KW-1185">Reference proteome</keyword>
<dbReference type="KEGG" id="bmor:105841391"/>
<keyword evidence="9 13" id="KW-0472">Membrane</keyword>
<dbReference type="Gene3D" id="2.60.470.10">
    <property type="entry name" value="Acid-sensing ion channels like domains"/>
    <property type="match status" value="1"/>
</dbReference>
<evidence type="ECO:0000256" key="4">
    <source>
        <dbReference type="ARBA" id="ARBA00022461"/>
    </source>
</evidence>